<proteinExistence type="predicted"/>
<dbReference type="AlphaFoldDB" id="A0A3B0XLJ9"/>
<protein>
    <submittedName>
        <fullName evidence="2">D-glycerate 3-kinase, plant type</fullName>
        <ecNumber evidence="2">2.7.1.31</ecNumber>
    </submittedName>
</protein>
<dbReference type="Pfam" id="PF07693">
    <property type="entry name" value="KAP_NTPase"/>
    <property type="match status" value="1"/>
</dbReference>
<gene>
    <name evidence="2" type="ORF">MNBD_GAMMA08-2334</name>
</gene>
<evidence type="ECO:0000259" key="1">
    <source>
        <dbReference type="Pfam" id="PF07693"/>
    </source>
</evidence>
<evidence type="ECO:0000313" key="2">
    <source>
        <dbReference type="EMBL" id="VAW64037.1"/>
    </source>
</evidence>
<dbReference type="Gene3D" id="3.40.50.300">
    <property type="entry name" value="P-loop containing nucleotide triphosphate hydrolases"/>
    <property type="match status" value="1"/>
</dbReference>
<keyword evidence="2" id="KW-0418">Kinase</keyword>
<dbReference type="PANTHER" id="PTHR10285">
    <property type="entry name" value="URIDINE KINASE"/>
    <property type="match status" value="1"/>
</dbReference>
<sequence length="310" mass="35906">MFSELNHLLSDEERAAFSDVFSPELDAFIKSEKLNDDFKSSFISVYLPLAKWINNKHTEKSLIIGINGAQGSGKSTLSKLLLRVLKTVFNKSVLHLSIDDLYLSQKKRLHLSNTIHPLLKVRGVPGTHDVELGIKLLNEINKSKNKKIKLPIFDKSIDDLLPQDDWLSIENKIDIVLFEGWCVDAKAQSESELKKPINILEKKEDTDLCWRTYVNLQLSNQYKKLFSYIDYLIMLQVPNMNSVFEWRSLQENKLQQREAENSKTMSEEEIKKFIMYFERITRHCLSEMPDRADVLLTLNKAHQVASVHLL</sequence>
<dbReference type="GO" id="GO:0008887">
    <property type="term" value="F:glycerate kinase activity"/>
    <property type="evidence" value="ECO:0007669"/>
    <property type="project" value="UniProtKB-EC"/>
</dbReference>
<dbReference type="EMBL" id="UOFH01000269">
    <property type="protein sequence ID" value="VAW64037.1"/>
    <property type="molecule type" value="Genomic_DNA"/>
</dbReference>
<organism evidence="2">
    <name type="scientific">hydrothermal vent metagenome</name>
    <dbReference type="NCBI Taxonomy" id="652676"/>
    <lineage>
        <taxon>unclassified sequences</taxon>
        <taxon>metagenomes</taxon>
        <taxon>ecological metagenomes</taxon>
    </lineage>
</organism>
<accession>A0A3B0XLJ9</accession>
<dbReference type="InterPro" id="IPR027417">
    <property type="entry name" value="P-loop_NTPase"/>
</dbReference>
<dbReference type="SUPFAM" id="SSF52540">
    <property type="entry name" value="P-loop containing nucleoside triphosphate hydrolases"/>
    <property type="match status" value="1"/>
</dbReference>
<name>A0A3B0XLJ9_9ZZZZ</name>
<dbReference type="InterPro" id="IPR011646">
    <property type="entry name" value="KAP_P-loop"/>
</dbReference>
<feature type="domain" description="KAP NTPase" evidence="1">
    <location>
        <begin position="45"/>
        <end position="169"/>
    </location>
</feature>
<keyword evidence="2" id="KW-0808">Transferase</keyword>
<reference evidence="2" key="1">
    <citation type="submission" date="2018-06" db="EMBL/GenBank/DDBJ databases">
        <authorList>
            <person name="Zhirakovskaya E."/>
        </authorList>
    </citation>
    <scope>NUCLEOTIDE SEQUENCE</scope>
</reference>
<dbReference type="EC" id="2.7.1.31" evidence="2"/>